<keyword evidence="2" id="KW-1185">Reference proteome</keyword>
<gene>
    <name evidence="1" type="ORF">PBRASI_LOCUS6809</name>
</gene>
<protein>
    <submittedName>
        <fullName evidence="1">5298_t:CDS:1</fullName>
    </submittedName>
</protein>
<accession>A0A9N9C2S2</accession>
<dbReference type="AlphaFoldDB" id="A0A9N9C2S2"/>
<reference evidence="1" key="1">
    <citation type="submission" date="2021-06" db="EMBL/GenBank/DDBJ databases">
        <authorList>
            <person name="Kallberg Y."/>
            <person name="Tangrot J."/>
            <person name="Rosling A."/>
        </authorList>
    </citation>
    <scope>NUCLEOTIDE SEQUENCE</scope>
    <source>
        <strain evidence="1">BR232B</strain>
    </source>
</reference>
<sequence>VTVEWKNKFSTLESEDAQLTVGMIEFFHLCLRREINILFMQHREQDYNVKILGPIFGLIFEEFDIGSFELNWIEKDSRSVTSTKRKYVNEEYVKLNPPSKMMDLIISLRSYKVELLVLEAGNTEGPIDDTKFREDHSKLKVVMKDCMDAFWHKLHFRKSELEEVFVMGIQITGFLENLLALRHTQIELAAKIRKFAQKRLSTPSPPSSPLYETTETPLKKQKLREDPFSILDNLY</sequence>
<dbReference type="OrthoDB" id="2448893at2759"/>
<dbReference type="Proteomes" id="UP000789739">
    <property type="component" value="Unassembled WGS sequence"/>
</dbReference>
<comment type="caution">
    <text evidence="1">The sequence shown here is derived from an EMBL/GenBank/DDBJ whole genome shotgun (WGS) entry which is preliminary data.</text>
</comment>
<proteinExistence type="predicted"/>
<organism evidence="1 2">
    <name type="scientific">Paraglomus brasilianum</name>
    <dbReference type="NCBI Taxonomy" id="144538"/>
    <lineage>
        <taxon>Eukaryota</taxon>
        <taxon>Fungi</taxon>
        <taxon>Fungi incertae sedis</taxon>
        <taxon>Mucoromycota</taxon>
        <taxon>Glomeromycotina</taxon>
        <taxon>Glomeromycetes</taxon>
        <taxon>Paraglomerales</taxon>
        <taxon>Paraglomeraceae</taxon>
        <taxon>Paraglomus</taxon>
    </lineage>
</organism>
<evidence type="ECO:0000313" key="1">
    <source>
        <dbReference type="EMBL" id="CAG8584732.1"/>
    </source>
</evidence>
<feature type="non-terminal residue" evidence="1">
    <location>
        <position position="1"/>
    </location>
</feature>
<evidence type="ECO:0000313" key="2">
    <source>
        <dbReference type="Proteomes" id="UP000789739"/>
    </source>
</evidence>
<dbReference type="EMBL" id="CAJVPI010000954">
    <property type="protein sequence ID" value="CAG8584732.1"/>
    <property type="molecule type" value="Genomic_DNA"/>
</dbReference>
<name>A0A9N9C2S2_9GLOM</name>